<sequence length="393" mass="43971">MLGLAPSGAGKTPACNIGCVGPLISHLELRIDRSILVDETSSNGLFNHFVNFQKSAAGECVPVLCIDEGYTFLSKLISMLESASHTFLTMERICKLYDGDYWYSVNGKGKRVGVKSARMSMATFTTPRRFLTEIWPKVVACRNGLADRVLIMYQDRHQMEIEEMEQCSSDIQQGPLKGLGMVYEHIYTEHHQENPVEYTLTVTARELLALNLHVLWHRLDKTLNQLAGPTPTTISESTMNMALTLHDTLLAFGGVAEAVSCLQLKQGASAIRLDVSKEDIKKKILCLPGPFCSVKRVYNSFSSSSQPSPQVTEQCFQELTDESLGSFKKVQKSTFFYKALPLTLANSEHHLGALNLSLEDYKANVWKDDLLPSSQRDKMLENHPQENELRAYL</sequence>
<comment type="caution">
    <text evidence="1">The sequence shown here is derived from an EMBL/GenBank/DDBJ whole genome shotgun (WGS) entry which is preliminary data.</text>
</comment>
<feature type="non-terminal residue" evidence="1">
    <location>
        <position position="393"/>
    </location>
</feature>
<dbReference type="EMBL" id="CALNXJ010000014">
    <property type="protein sequence ID" value="CAH3114104.1"/>
    <property type="molecule type" value="Genomic_DNA"/>
</dbReference>
<evidence type="ECO:0000313" key="2">
    <source>
        <dbReference type="Proteomes" id="UP001159428"/>
    </source>
</evidence>
<organism evidence="1 2">
    <name type="scientific">Pocillopora meandrina</name>
    <dbReference type="NCBI Taxonomy" id="46732"/>
    <lineage>
        <taxon>Eukaryota</taxon>
        <taxon>Metazoa</taxon>
        <taxon>Cnidaria</taxon>
        <taxon>Anthozoa</taxon>
        <taxon>Hexacorallia</taxon>
        <taxon>Scleractinia</taxon>
        <taxon>Astrocoeniina</taxon>
        <taxon>Pocilloporidae</taxon>
        <taxon>Pocillopora</taxon>
    </lineage>
</organism>
<name>A0AAU9WH81_9CNID</name>
<reference evidence="1 2" key="1">
    <citation type="submission" date="2022-05" db="EMBL/GenBank/DDBJ databases">
        <authorList>
            <consortium name="Genoscope - CEA"/>
            <person name="William W."/>
        </authorList>
    </citation>
    <scope>NUCLEOTIDE SEQUENCE [LARGE SCALE GENOMIC DNA]</scope>
</reference>
<dbReference type="Proteomes" id="UP001159428">
    <property type="component" value="Unassembled WGS sequence"/>
</dbReference>
<keyword evidence="2" id="KW-1185">Reference proteome</keyword>
<evidence type="ECO:0000313" key="1">
    <source>
        <dbReference type="EMBL" id="CAH3114104.1"/>
    </source>
</evidence>
<protein>
    <submittedName>
        <fullName evidence="1">Uncharacterized protein</fullName>
    </submittedName>
</protein>
<accession>A0AAU9WH81</accession>
<dbReference type="AlphaFoldDB" id="A0AAU9WH81"/>
<proteinExistence type="predicted"/>
<gene>
    <name evidence="1" type="ORF">PMEA_00006062</name>
</gene>